<dbReference type="PANTHER" id="PTHR21310:SF15">
    <property type="entry name" value="AMINOGLYCOSIDE PHOSPHOTRANSFERASE DOMAIN-CONTAINING PROTEIN"/>
    <property type="match status" value="1"/>
</dbReference>
<organism evidence="2 3">
    <name type="scientific">Arsenicibacter rosenii</name>
    <dbReference type="NCBI Taxonomy" id="1750698"/>
    <lineage>
        <taxon>Bacteria</taxon>
        <taxon>Pseudomonadati</taxon>
        <taxon>Bacteroidota</taxon>
        <taxon>Cytophagia</taxon>
        <taxon>Cytophagales</taxon>
        <taxon>Spirosomataceae</taxon>
        <taxon>Arsenicibacter</taxon>
    </lineage>
</organism>
<dbReference type="PANTHER" id="PTHR21310">
    <property type="entry name" value="AMINOGLYCOSIDE PHOSPHOTRANSFERASE-RELATED-RELATED"/>
    <property type="match status" value="1"/>
</dbReference>
<dbReference type="OrthoDB" id="9794902at2"/>
<dbReference type="AlphaFoldDB" id="A0A1S2VD42"/>
<dbReference type="Proteomes" id="UP000181790">
    <property type="component" value="Unassembled WGS sequence"/>
</dbReference>
<proteinExistence type="predicted"/>
<dbReference type="Pfam" id="PF01636">
    <property type="entry name" value="APH"/>
    <property type="match status" value="1"/>
</dbReference>
<evidence type="ECO:0000259" key="1">
    <source>
        <dbReference type="Pfam" id="PF01636"/>
    </source>
</evidence>
<sequence>MQTHPFFSPAFIETLMQQRMPEQRIRVQHCEPLPIDNSASILVTLTAGISDKLIGHFAFRVHFTVDGQPRSRKMVMKIKPNGDKIAGMLTGLAQLSGEPLASTYPPFQAWTGFQHTHMRETLVYRHLTSPILPAIFGVHIDPVNDLYIILMEYLDEVTLMNSTMTPDRWTDTHIRTALTQLAAWHASYLRQPLPFADAFWSDAPSAAYMLRLRPLWQALFNQAVSRFPDLYPAGEAGLLQQAIDHLPAYWGELEQVPKTFIHNDLNPRNTCFKETANGLQFCVYDWELATYHIPQYDVAEFLCFVLDTDRYALRQTYLEFYRGQLHALTGTHGDPATFRRHFALAALDFGLHRLGLYMMAHSVSPYPFLPRVVASYLNTLSQFRTDVYDTLFSKSA</sequence>
<evidence type="ECO:0000313" key="2">
    <source>
        <dbReference type="EMBL" id="OIN56623.1"/>
    </source>
</evidence>
<dbReference type="Gene3D" id="3.90.1200.10">
    <property type="match status" value="1"/>
</dbReference>
<reference evidence="2 3" key="1">
    <citation type="submission" date="2016-10" db="EMBL/GenBank/DDBJ databases">
        <title>Arsenicibacter rosenii gen. nov., sp. nov., an efficient arsenic-methylating bacterium isolated from an arsenic-contaminated paddy soil.</title>
        <authorList>
            <person name="Huang K."/>
        </authorList>
    </citation>
    <scope>NUCLEOTIDE SEQUENCE [LARGE SCALE GENOMIC DNA]</scope>
    <source>
        <strain evidence="2 3">SM-1</strain>
    </source>
</reference>
<dbReference type="InterPro" id="IPR002575">
    <property type="entry name" value="Aminoglycoside_PTrfase"/>
</dbReference>
<protein>
    <recommendedName>
        <fullName evidence="1">Aminoglycoside phosphotransferase domain-containing protein</fullName>
    </recommendedName>
</protein>
<name>A0A1S2VD42_9BACT</name>
<dbReference type="SUPFAM" id="SSF56112">
    <property type="entry name" value="Protein kinase-like (PK-like)"/>
    <property type="match status" value="1"/>
</dbReference>
<keyword evidence="3" id="KW-1185">Reference proteome</keyword>
<evidence type="ECO:0000313" key="3">
    <source>
        <dbReference type="Proteomes" id="UP000181790"/>
    </source>
</evidence>
<dbReference type="InterPro" id="IPR011009">
    <property type="entry name" value="Kinase-like_dom_sf"/>
</dbReference>
<dbReference type="InterPro" id="IPR051678">
    <property type="entry name" value="AGP_Transferase"/>
</dbReference>
<dbReference type="RefSeq" id="WP_071505695.1">
    <property type="nucleotide sequence ID" value="NZ_MORL01000020.1"/>
</dbReference>
<feature type="domain" description="Aminoglycoside phosphotransferase" evidence="1">
    <location>
        <begin position="132"/>
        <end position="322"/>
    </location>
</feature>
<accession>A0A1S2VD42</accession>
<dbReference type="EMBL" id="MORL01000020">
    <property type="protein sequence ID" value="OIN56623.1"/>
    <property type="molecule type" value="Genomic_DNA"/>
</dbReference>
<gene>
    <name evidence="2" type="ORF">BLX24_23620</name>
</gene>
<comment type="caution">
    <text evidence="2">The sequence shown here is derived from an EMBL/GenBank/DDBJ whole genome shotgun (WGS) entry which is preliminary data.</text>
</comment>